<reference evidence="2 3" key="1">
    <citation type="submission" date="2021-06" db="EMBL/GenBank/DDBJ databases">
        <authorList>
            <person name="Kallberg Y."/>
            <person name="Tangrot J."/>
            <person name="Rosling A."/>
        </authorList>
    </citation>
    <scope>NUCLEOTIDE SEQUENCE [LARGE SCALE GENOMIC DNA]</scope>
    <source>
        <strain evidence="2 3">120-4 pot B 10/14</strain>
    </source>
</reference>
<dbReference type="Proteomes" id="UP000789901">
    <property type="component" value="Unassembled WGS sequence"/>
</dbReference>
<feature type="non-terminal residue" evidence="2">
    <location>
        <position position="1"/>
    </location>
</feature>
<gene>
    <name evidence="2" type="ORF">GMARGA_LOCUS42377</name>
</gene>
<accession>A0ABN7XGM8</accession>
<proteinExistence type="predicted"/>
<feature type="non-terminal residue" evidence="2">
    <location>
        <position position="98"/>
    </location>
</feature>
<evidence type="ECO:0000256" key="1">
    <source>
        <dbReference type="SAM" id="Coils"/>
    </source>
</evidence>
<comment type="caution">
    <text evidence="2">The sequence shown here is derived from an EMBL/GenBank/DDBJ whole genome shotgun (WGS) entry which is preliminary data.</text>
</comment>
<keyword evidence="1" id="KW-0175">Coiled coil</keyword>
<evidence type="ECO:0000313" key="2">
    <source>
        <dbReference type="EMBL" id="CAG8853556.1"/>
    </source>
</evidence>
<sequence>VQPSSSHNESRTRHASRSIEYHNESLRKLGNNIQEIKDELKHLRGDPEKDLSTKVLDDVYTNFVKCLFPNHLYPCQRELKETIKEYMNENFPEFVRNI</sequence>
<protein>
    <submittedName>
        <fullName evidence="2">10261_t:CDS:1</fullName>
    </submittedName>
</protein>
<name>A0ABN7XGM8_GIGMA</name>
<keyword evidence="3" id="KW-1185">Reference proteome</keyword>
<dbReference type="EMBL" id="CAJVQB010125945">
    <property type="protein sequence ID" value="CAG8853556.1"/>
    <property type="molecule type" value="Genomic_DNA"/>
</dbReference>
<organism evidence="2 3">
    <name type="scientific">Gigaspora margarita</name>
    <dbReference type="NCBI Taxonomy" id="4874"/>
    <lineage>
        <taxon>Eukaryota</taxon>
        <taxon>Fungi</taxon>
        <taxon>Fungi incertae sedis</taxon>
        <taxon>Mucoromycota</taxon>
        <taxon>Glomeromycotina</taxon>
        <taxon>Glomeromycetes</taxon>
        <taxon>Diversisporales</taxon>
        <taxon>Gigasporaceae</taxon>
        <taxon>Gigaspora</taxon>
    </lineage>
</organism>
<feature type="coiled-coil region" evidence="1">
    <location>
        <begin position="19"/>
        <end position="46"/>
    </location>
</feature>
<evidence type="ECO:0000313" key="3">
    <source>
        <dbReference type="Proteomes" id="UP000789901"/>
    </source>
</evidence>